<protein>
    <recommendedName>
        <fullName evidence="2">DNA primase/polymerase bifunctional N-terminal domain-containing protein</fullName>
    </recommendedName>
</protein>
<name>A0A443Q843_9ACAR</name>
<gene>
    <name evidence="3" type="ORF">B4U79_17070</name>
</gene>
<feature type="region of interest" description="Disordered" evidence="1">
    <location>
        <begin position="159"/>
        <end position="194"/>
    </location>
</feature>
<feature type="domain" description="DNA primase/polymerase bifunctional N-terminal" evidence="2">
    <location>
        <begin position="12"/>
        <end position="154"/>
    </location>
</feature>
<dbReference type="AlphaFoldDB" id="A0A443Q843"/>
<comment type="caution">
    <text evidence="3">The sequence shown here is derived from an EMBL/GenBank/DDBJ whole genome shotgun (WGS) entry which is preliminary data.</text>
</comment>
<reference evidence="3 4" key="1">
    <citation type="journal article" date="2018" name="Gigascience">
        <title>Genomes of trombidid mites reveal novel predicted allergens and laterally-transferred genes associated with secondary metabolism.</title>
        <authorList>
            <person name="Dong X."/>
            <person name="Chaisiri K."/>
            <person name="Xia D."/>
            <person name="Armstrong S.D."/>
            <person name="Fang Y."/>
            <person name="Donnelly M.J."/>
            <person name="Kadowaki T."/>
            <person name="McGarry J.W."/>
            <person name="Darby A.C."/>
            <person name="Makepeace B.L."/>
        </authorList>
    </citation>
    <scope>NUCLEOTIDE SEQUENCE [LARGE SCALE GENOMIC DNA]</scope>
    <source>
        <strain evidence="3">UoL-WK</strain>
    </source>
</reference>
<organism evidence="3 4">
    <name type="scientific">Dinothrombium tinctorium</name>
    <dbReference type="NCBI Taxonomy" id="1965070"/>
    <lineage>
        <taxon>Eukaryota</taxon>
        <taxon>Metazoa</taxon>
        <taxon>Ecdysozoa</taxon>
        <taxon>Arthropoda</taxon>
        <taxon>Chelicerata</taxon>
        <taxon>Arachnida</taxon>
        <taxon>Acari</taxon>
        <taxon>Acariformes</taxon>
        <taxon>Trombidiformes</taxon>
        <taxon>Prostigmata</taxon>
        <taxon>Anystina</taxon>
        <taxon>Parasitengona</taxon>
        <taxon>Trombidioidea</taxon>
        <taxon>Trombidiidae</taxon>
        <taxon>Dinothrombium</taxon>
    </lineage>
</organism>
<dbReference type="EMBL" id="NCKU01016527">
    <property type="protein sequence ID" value="RWR99182.1"/>
    <property type="molecule type" value="Genomic_DNA"/>
</dbReference>
<accession>A0A443Q843</accession>
<dbReference type="CDD" id="cd04859">
    <property type="entry name" value="Prim_Pol"/>
    <property type="match status" value="1"/>
</dbReference>
<sequence length="220" mass="24763">MVSYPCKGKIPLLKEWNKLKEKKPHAPGTQFGLLCGKTNDLLVVDCDLLKDSDPNLYVDGLYAWNEWIKQHGDVCAPRVKTGSGGLHVYFCYDSQVPPSNQQLEGNLVSKEHAGKKIKIDVLTNERNVIAPGSPGYEYLTEEDKLRPLVPMPEWLKSKLQSVNNTKKRELKEPTKENNNAKKAKTTQETTGVEDSPCVVLKLPSNEQKQKKVLTVSKHRL</sequence>
<proteinExistence type="predicted"/>
<evidence type="ECO:0000313" key="3">
    <source>
        <dbReference type="EMBL" id="RWR99182.1"/>
    </source>
</evidence>
<evidence type="ECO:0000256" key="1">
    <source>
        <dbReference type="SAM" id="MobiDB-lite"/>
    </source>
</evidence>
<dbReference type="Proteomes" id="UP000285301">
    <property type="component" value="Unassembled WGS sequence"/>
</dbReference>
<keyword evidence="4" id="KW-1185">Reference proteome</keyword>
<feature type="compositionally biased region" description="Basic and acidic residues" evidence="1">
    <location>
        <begin position="166"/>
        <end position="179"/>
    </location>
</feature>
<evidence type="ECO:0000313" key="4">
    <source>
        <dbReference type="Proteomes" id="UP000285301"/>
    </source>
</evidence>
<evidence type="ECO:0000259" key="2">
    <source>
        <dbReference type="Pfam" id="PF09250"/>
    </source>
</evidence>
<dbReference type="InterPro" id="IPR015330">
    <property type="entry name" value="DNA_primase/pol_bifunc_N"/>
</dbReference>
<dbReference type="SUPFAM" id="SSF56747">
    <property type="entry name" value="Prim-pol domain"/>
    <property type="match status" value="1"/>
</dbReference>
<dbReference type="Pfam" id="PF09250">
    <property type="entry name" value="Prim-Pol"/>
    <property type="match status" value="1"/>
</dbReference>
<feature type="non-terminal residue" evidence="3">
    <location>
        <position position="220"/>
    </location>
</feature>